<name>A0ABN2UDL8_9ACTN</name>
<comment type="caution">
    <text evidence="1">The sequence shown here is derived from an EMBL/GenBank/DDBJ whole genome shotgun (WGS) entry which is preliminary data.</text>
</comment>
<gene>
    <name evidence="1" type="ORF">GCM10009839_40030</name>
</gene>
<dbReference type="RefSeq" id="WP_344667153.1">
    <property type="nucleotide sequence ID" value="NZ_BAAAQN010000022.1"/>
</dbReference>
<keyword evidence="2" id="KW-1185">Reference proteome</keyword>
<evidence type="ECO:0000313" key="1">
    <source>
        <dbReference type="EMBL" id="GAA2035334.1"/>
    </source>
</evidence>
<accession>A0ABN2UDL8</accession>
<organism evidence="1 2">
    <name type="scientific">Catenulispora yoronensis</name>
    <dbReference type="NCBI Taxonomy" id="450799"/>
    <lineage>
        <taxon>Bacteria</taxon>
        <taxon>Bacillati</taxon>
        <taxon>Actinomycetota</taxon>
        <taxon>Actinomycetes</taxon>
        <taxon>Catenulisporales</taxon>
        <taxon>Catenulisporaceae</taxon>
        <taxon>Catenulispora</taxon>
    </lineage>
</organism>
<dbReference type="Proteomes" id="UP001500751">
    <property type="component" value="Unassembled WGS sequence"/>
</dbReference>
<protein>
    <submittedName>
        <fullName evidence="1">Uncharacterized protein</fullName>
    </submittedName>
</protein>
<proteinExistence type="predicted"/>
<dbReference type="EMBL" id="BAAAQN010000022">
    <property type="protein sequence ID" value="GAA2035334.1"/>
    <property type="molecule type" value="Genomic_DNA"/>
</dbReference>
<sequence length="147" mass="16160">MQTRRSAILAWLTGRTNPRRAPAAAPARGLDPAVQARATETVLNDIWRERQAQLDKWGVQHRLPGTGAHNARHDANVMRLRCQAAENTGGATWRDVLLEEVYETLAEIHPASLRKELVQVAAVCAAWIEDIDSDAPHPSSAEEATAQ</sequence>
<reference evidence="1 2" key="1">
    <citation type="journal article" date="2019" name="Int. J. Syst. Evol. Microbiol.">
        <title>The Global Catalogue of Microorganisms (GCM) 10K type strain sequencing project: providing services to taxonomists for standard genome sequencing and annotation.</title>
        <authorList>
            <consortium name="The Broad Institute Genomics Platform"/>
            <consortium name="The Broad Institute Genome Sequencing Center for Infectious Disease"/>
            <person name="Wu L."/>
            <person name="Ma J."/>
        </authorList>
    </citation>
    <scope>NUCLEOTIDE SEQUENCE [LARGE SCALE GENOMIC DNA]</scope>
    <source>
        <strain evidence="1 2">JCM 16014</strain>
    </source>
</reference>
<evidence type="ECO:0000313" key="2">
    <source>
        <dbReference type="Proteomes" id="UP001500751"/>
    </source>
</evidence>